<accession>A0A1A9WKD9</accession>
<name>A0A1A9WKD9_9MUSC</name>
<reference evidence="2" key="2">
    <citation type="submission" date="2020-05" db="UniProtKB">
        <authorList>
            <consortium name="EnsemblMetazoa"/>
        </authorList>
    </citation>
    <scope>IDENTIFICATION</scope>
    <source>
        <strain evidence="2">IAEA</strain>
    </source>
</reference>
<reference evidence="3" key="1">
    <citation type="submission" date="2014-03" db="EMBL/GenBank/DDBJ databases">
        <authorList>
            <person name="Aksoy S."/>
            <person name="Warren W."/>
            <person name="Wilson R.K."/>
        </authorList>
    </citation>
    <scope>NUCLEOTIDE SEQUENCE [LARGE SCALE GENOMIC DNA]</scope>
    <source>
        <strain evidence="3">IAEA</strain>
    </source>
</reference>
<dbReference type="VEuPathDB" id="VectorBase:GBRI022880"/>
<dbReference type="AlphaFoldDB" id="A0A1A9WKD9"/>
<evidence type="ECO:0000256" key="1">
    <source>
        <dbReference type="SAM" id="Phobius"/>
    </source>
</evidence>
<keyword evidence="1" id="KW-0812">Transmembrane</keyword>
<dbReference type="EnsemblMetazoa" id="GBRI022880-RA">
    <property type="protein sequence ID" value="GBRI022880-PA"/>
    <property type="gene ID" value="GBRI022880"/>
</dbReference>
<keyword evidence="1" id="KW-1133">Transmembrane helix</keyword>
<protein>
    <submittedName>
        <fullName evidence="2">Uncharacterized protein</fullName>
    </submittedName>
</protein>
<keyword evidence="3" id="KW-1185">Reference proteome</keyword>
<evidence type="ECO:0000313" key="3">
    <source>
        <dbReference type="Proteomes" id="UP000091820"/>
    </source>
</evidence>
<organism evidence="2 3">
    <name type="scientific">Glossina brevipalpis</name>
    <dbReference type="NCBI Taxonomy" id="37001"/>
    <lineage>
        <taxon>Eukaryota</taxon>
        <taxon>Metazoa</taxon>
        <taxon>Ecdysozoa</taxon>
        <taxon>Arthropoda</taxon>
        <taxon>Hexapoda</taxon>
        <taxon>Insecta</taxon>
        <taxon>Pterygota</taxon>
        <taxon>Neoptera</taxon>
        <taxon>Endopterygota</taxon>
        <taxon>Diptera</taxon>
        <taxon>Brachycera</taxon>
        <taxon>Muscomorpha</taxon>
        <taxon>Hippoboscoidea</taxon>
        <taxon>Glossinidae</taxon>
        <taxon>Glossina</taxon>
    </lineage>
</organism>
<evidence type="ECO:0000313" key="2">
    <source>
        <dbReference type="EnsemblMetazoa" id="GBRI022880-PA"/>
    </source>
</evidence>
<dbReference type="Proteomes" id="UP000091820">
    <property type="component" value="Unassembled WGS sequence"/>
</dbReference>
<keyword evidence="1" id="KW-0472">Membrane</keyword>
<sequence>MVYTIFCDTESGVDLLEQIGVNICSINAVKWEASIFASFILLAVNIYILFKWNKSIYHFELYGYEWATDNSHYYIDACKANACIIIFVVNSLVEENLLRFCYITN</sequence>
<proteinExistence type="predicted"/>
<feature type="transmembrane region" description="Helical" evidence="1">
    <location>
        <begin position="33"/>
        <end position="50"/>
    </location>
</feature>